<keyword evidence="5" id="KW-1185">Reference proteome</keyword>
<reference evidence="4" key="1">
    <citation type="journal article" date="2022" name="Int. J. Mol. Sci.">
        <title>Draft Genome of Tanacetum Coccineum: Genomic Comparison of Closely Related Tanacetum-Family Plants.</title>
        <authorList>
            <person name="Yamashiro T."/>
            <person name="Shiraishi A."/>
            <person name="Nakayama K."/>
            <person name="Satake H."/>
        </authorList>
    </citation>
    <scope>NUCLEOTIDE SEQUENCE</scope>
</reference>
<dbReference type="EMBL" id="BQNB010011273">
    <property type="protein sequence ID" value="GJS88444.1"/>
    <property type="molecule type" value="Genomic_DNA"/>
</dbReference>
<gene>
    <name evidence="4" type="ORF">Tco_0771080</name>
</gene>
<feature type="domain" description="Retrovirus-related Pol polyprotein from transposon TNT 1-94-like beta-barrel" evidence="3">
    <location>
        <begin position="22"/>
        <end position="90"/>
    </location>
</feature>
<evidence type="ECO:0000256" key="1">
    <source>
        <dbReference type="SAM" id="MobiDB-lite"/>
    </source>
</evidence>
<comment type="caution">
    <text evidence="4">The sequence shown here is derived from an EMBL/GenBank/DDBJ whole genome shotgun (WGS) entry which is preliminary data.</text>
</comment>
<dbReference type="PANTHER" id="PTHR47592:SF27">
    <property type="entry name" value="OS08G0421700 PROTEIN"/>
    <property type="match status" value="1"/>
</dbReference>
<dbReference type="Pfam" id="PF22936">
    <property type="entry name" value="Pol_BBD"/>
    <property type="match status" value="1"/>
</dbReference>
<name>A0ABQ4ZE15_9ASTR</name>
<feature type="region of interest" description="Disordered" evidence="1">
    <location>
        <begin position="472"/>
        <end position="498"/>
    </location>
</feature>
<evidence type="ECO:0008006" key="6">
    <source>
        <dbReference type="Google" id="ProtNLM"/>
    </source>
</evidence>
<evidence type="ECO:0000259" key="2">
    <source>
        <dbReference type="Pfam" id="PF13976"/>
    </source>
</evidence>
<accession>A0ABQ4ZE15</accession>
<proteinExistence type="predicted"/>
<dbReference type="Proteomes" id="UP001151760">
    <property type="component" value="Unassembled WGS sequence"/>
</dbReference>
<dbReference type="Pfam" id="PF13976">
    <property type="entry name" value="gag_pre-integrs"/>
    <property type="match status" value="1"/>
</dbReference>
<dbReference type="PANTHER" id="PTHR47592">
    <property type="entry name" value="PBF68 PROTEIN"/>
    <property type="match status" value="1"/>
</dbReference>
<evidence type="ECO:0000259" key="3">
    <source>
        <dbReference type="Pfam" id="PF22936"/>
    </source>
</evidence>
<dbReference type="InterPro" id="IPR025724">
    <property type="entry name" value="GAG-pre-integrase_dom"/>
</dbReference>
<feature type="compositionally biased region" description="Basic residues" evidence="1">
    <location>
        <begin position="472"/>
        <end position="490"/>
    </location>
</feature>
<dbReference type="InterPro" id="IPR054722">
    <property type="entry name" value="PolX-like_BBD"/>
</dbReference>
<evidence type="ECO:0000313" key="5">
    <source>
        <dbReference type="Proteomes" id="UP001151760"/>
    </source>
</evidence>
<sequence>MLVVWERGLRTNPKTKVDAIAWWIDSGATTHVCKDHCWFKTYEPVEDGYVLYMGDDNFALAYEKGSVVLEFSSGKSITLFNVLYVPKLRFSYYNNGMFMLNLNKVPDDYGSVYMSSSTIVNSSSWHARLEHVHYKRMLEMSKDDLIPDIDENPEKYHLLRWMGIPAWEVPLSWASTEANSITWFYYGIEFCNNGLLPVTNPPDTRRLLEDASVAKAASCSLSKTFCLPAVEQAASCSKRQLLIRRRLLKRFVQFNKFQVYQRTSNSLIQSHTDAKTFGKRELKSGRNQAMVQDGKVVVQDIRGRYNATNQGRPFQRNNARGNGVREMTELQTEGTGIPIDDEVEITRNDLALTVIIFFEADECEHSTLMLMSPTSQTSSLGKPHILNDPNLDESRPSYDSNNPNFRSFFKIKNLEHQIQEKDNVIGHLKDLVTNVNDRSREPHSAVDVTALIEQIIAIRLELKRLNNITRSKRSLKQRPNKTKQIWKPKSKLSDNSLSKTQRVWKATGKLFAEIGHQWRPTGKKLTLGKLDCGSQWRPTGKNLP</sequence>
<reference evidence="4" key="2">
    <citation type="submission" date="2022-01" db="EMBL/GenBank/DDBJ databases">
        <authorList>
            <person name="Yamashiro T."/>
            <person name="Shiraishi A."/>
            <person name="Satake H."/>
            <person name="Nakayama K."/>
        </authorList>
    </citation>
    <scope>NUCLEOTIDE SEQUENCE</scope>
</reference>
<evidence type="ECO:0000313" key="4">
    <source>
        <dbReference type="EMBL" id="GJS88444.1"/>
    </source>
</evidence>
<organism evidence="4 5">
    <name type="scientific">Tanacetum coccineum</name>
    <dbReference type="NCBI Taxonomy" id="301880"/>
    <lineage>
        <taxon>Eukaryota</taxon>
        <taxon>Viridiplantae</taxon>
        <taxon>Streptophyta</taxon>
        <taxon>Embryophyta</taxon>
        <taxon>Tracheophyta</taxon>
        <taxon>Spermatophyta</taxon>
        <taxon>Magnoliopsida</taxon>
        <taxon>eudicotyledons</taxon>
        <taxon>Gunneridae</taxon>
        <taxon>Pentapetalae</taxon>
        <taxon>asterids</taxon>
        <taxon>campanulids</taxon>
        <taxon>Asterales</taxon>
        <taxon>Asteraceae</taxon>
        <taxon>Asteroideae</taxon>
        <taxon>Anthemideae</taxon>
        <taxon>Anthemidinae</taxon>
        <taxon>Tanacetum</taxon>
    </lineage>
</organism>
<feature type="domain" description="GAG-pre-integrase" evidence="2">
    <location>
        <begin position="96"/>
        <end position="152"/>
    </location>
</feature>
<protein>
    <recommendedName>
        <fullName evidence="6">GAG-pre-integrase domain-containing protein</fullName>
    </recommendedName>
</protein>